<evidence type="ECO:0000313" key="16">
    <source>
        <dbReference type="EMBL" id="CPR22335.1"/>
    </source>
</evidence>
<dbReference type="GO" id="GO:0009279">
    <property type="term" value="C:cell outer membrane"/>
    <property type="evidence" value="ECO:0007669"/>
    <property type="project" value="UniProtKB-SubCell"/>
</dbReference>
<evidence type="ECO:0000256" key="12">
    <source>
        <dbReference type="SAM" id="MobiDB-lite"/>
    </source>
</evidence>
<keyword evidence="6 11" id="KW-0798">TonB box</keyword>
<evidence type="ECO:0000256" key="7">
    <source>
        <dbReference type="ARBA" id="ARBA00023136"/>
    </source>
</evidence>
<dbReference type="PROSITE" id="PS52016">
    <property type="entry name" value="TONB_DEPENDENT_REC_3"/>
    <property type="match status" value="1"/>
</dbReference>
<dbReference type="Gene3D" id="2.170.130.10">
    <property type="entry name" value="TonB-dependent receptor, plug domain"/>
    <property type="match status" value="1"/>
</dbReference>
<dbReference type="InterPro" id="IPR039426">
    <property type="entry name" value="TonB-dep_rcpt-like"/>
</dbReference>
<keyword evidence="2 9" id="KW-0813">Transport</keyword>
<dbReference type="KEGG" id="fil:BN1229_v1_3778"/>
<evidence type="ECO:0000256" key="5">
    <source>
        <dbReference type="ARBA" id="ARBA00022729"/>
    </source>
</evidence>
<dbReference type="GO" id="GO:0044718">
    <property type="term" value="P:siderophore transmembrane transport"/>
    <property type="evidence" value="ECO:0007669"/>
    <property type="project" value="TreeGrafter"/>
</dbReference>
<feature type="chain" id="PRO_5002306336" evidence="13">
    <location>
        <begin position="29"/>
        <end position="743"/>
    </location>
</feature>
<evidence type="ECO:0000256" key="2">
    <source>
        <dbReference type="ARBA" id="ARBA00022448"/>
    </source>
</evidence>
<evidence type="ECO:0000256" key="6">
    <source>
        <dbReference type="ARBA" id="ARBA00023077"/>
    </source>
</evidence>
<dbReference type="InterPro" id="IPR036942">
    <property type="entry name" value="Beta-barrel_TonB_sf"/>
</dbReference>
<accession>A0A0D6JL01</accession>
<dbReference type="PANTHER" id="PTHR30069:SF49">
    <property type="entry name" value="OUTER MEMBRANE PROTEIN C"/>
    <property type="match status" value="1"/>
</dbReference>
<dbReference type="RefSeq" id="WP_046479420.1">
    <property type="nucleotide sequence ID" value="NZ_LN829118.1"/>
</dbReference>
<feature type="region of interest" description="Disordered" evidence="12">
    <location>
        <begin position="43"/>
        <end position="83"/>
    </location>
</feature>
<evidence type="ECO:0000256" key="3">
    <source>
        <dbReference type="ARBA" id="ARBA00022452"/>
    </source>
</evidence>
<evidence type="ECO:0000256" key="10">
    <source>
        <dbReference type="PROSITE-ProRule" id="PRU10144"/>
    </source>
</evidence>
<reference evidence="17" key="1">
    <citation type="submission" date="2015-02" db="EMBL/GenBank/DDBJ databases">
        <authorList>
            <person name="Chooi Y.-H."/>
        </authorList>
    </citation>
    <scope>NUCLEOTIDE SEQUENCE [LARGE SCALE GENOMIC DNA]</scope>
    <source>
        <strain evidence="17">strain Y</strain>
    </source>
</reference>
<feature type="signal peptide" evidence="13">
    <location>
        <begin position="1"/>
        <end position="28"/>
    </location>
</feature>
<comment type="subcellular location">
    <subcellularLocation>
        <location evidence="1 9">Cell outer membrane</location>
        <topology evidence="1 9">Multi-pass membrane protein</topology>
    </subcellularLocation>
</comment>
<dbReference type="OrthoDB" id="9760333at2"/>
<evidence type="ECO:0000256" key="9">
    <source>
        <dbReference type="PROSITE-ProRule" id="PRU01360"/>
    </source>
</evidence>
<dbReference type="InterPro" id="IPR037066">
    <property type="entry name" value="Plug_dom_sf"/>
</dbReference>
<keyword evidence="7 9" id="KW-0472">Membrane</keyword>
<dbReference type="KEGG" id="fiy:BN1229_v1_3768"/>
<evidence type="ECO:0000313" key="17">
    <source>
        <dbReference type="Proteomes" id="UP000033187"/>
    </source>
</evidence>
<evidence type="ECO:0000259" key="15">
    <source>
        <dbReference type="Pfam" id="PF07715"/>
    </source>
</evidence>
<evidence type="ECO:0000256" key="8">
    <source>
        <dbReference type="ARBA" id="ARBA00023237"/>
    </source>
</evidence>
<dbReference type="InterPro" id="IPR012910">
    <property type="entry name" value="Plug_dom"/>
</dbReference>
<feature type="domain" description="TonB-dependent receptor-like beta-barrel" evidence="14">
    <location>
        <begin position="260"/>
        <end position="699"/>
    </location>
</feature>
<dbReference type="SUPFAM" id="SSF56935">
    <property type="entry name" value="Porins"/>
    <property type="match status" value="1"/>
</dbReference>
<sequence length="743" mass="80759">MRLRKNIRALWATSAAVAVVVGPSGALGQQQSAPAQLPEITVETTGTPTPKKASSAQLTSSPSPAQMEAMPTHSSPPPTQPFAREQSVMPQQFLSSNDSARLFQSVPGMSFQTGGGVSALPYLNGFGDDRLKVVVNGMTLTSSCGNHMNPALSYIDATAVDKISVVAGVTPVSMGGDSLGGTIAVDSAAPLFATSGEGAIAGGRLSAFYRSNGNGFGATAHAYAATEDVSIAYTGSTTRASNYEDGSGREVYSSLYKATNHLLSAAGRSGNNQFGVDFGWQSIPYQGFVNQYMDMTDNKSFSVNAHYKGQFDWGFLEGRVYRQSIRHSMNMLEDKASLGWDMPMETRGSDTGYAFKAGLQLTEATQLRVGHEYHRYRLDDWWPPLAGAAPMMGPNTYWNINDGKRDRTSAFGELETDWSSAWTTLVGVRLDRVVSDTGPVQGYSPMMMYAADANAFNSLDRKRTDTNVDVTATARYEPAATHAFEFGAARKTRSPNLYERYAWSNATMAGTMVNWFGDLNAYVGNPDLKPEIAHSARASAEWHDAAHRDWHFKVSGYLTYVDDYINVETNTIGGAPPPGRTKLRFVNHDARLAGVDIEASKALGYAWGDWRVSGVFSYVAGRDLDADTYLYNIMPANVRVALTHTLGNWSNTVELQGVAAKNNVDVVRLEPRTSAYALVNWRSSYAMDNVRFDFGIDNVFDTDYELPLGGLSAYVYNRDAANLDHARVHGPGRSFNVGMTVDF</sequence>
<dbReference type="EMBL" id="LN829119">
    <property type="protein sequence ID" value="CPR22335.1"/>
    <property type="molecule type" value="Genomic_DNA"/>
</dbReference>
<evidence type="ECO:0000256" key="1">
    <source>
        <dbReference type="ARBA" id="ARBA00004571"/>
    </source>
</evidence>
<organism evidence="16 17">
    <name type="scientific">Candidatus Filomicrobium marinum</name>
    <dbReference type="NCBI Taxonomy" id="1608628"/>
    <lineage>
        <taxon>Bacteria</taxon>
        <taxon>Pseudomonadati</taxon>
        <taxon>Pseudomonadota</taxon>
        <taxon>Alphaproteobacteria</taxon>
        <taxon>Hyphomicrobiales</taxon>
        <taxon>Hyphomicrobiaceae</taxon>
        <taxon>Filomicrobium</taxon>
    </lineage>
</organism>
<proteinExistence type="inferred from homology"/>
<evidence type="ECO:0000256" key="11">
    <source>
        <dbReference type="RuleBase" id="RU003357"/>
    </source>
</evidence>
<name>A0A0D6JL01_9HYPH</name>
<keyword evidence="17" id="KW-1185">Reference proteome</keyword>
<dbReference type="PANTHER" id="PTHR30069">
    <property type="entry name" value="TONB-DEPENDENT OUTER MEMBRANE RECEPTOR"/>
    <property type="match status" value="1"/>
</dbReference>
<dbReference type="GO" id="GO:0015344">
    <property type="term" value="F:siderophore uptake transmembrane transporter activity"/>
    <property type="evidence" value="ECO:0007669"/>
    <property type="project" value="TreeGrafter"/>
</dbReference>
<dbReference type="AlphaFoldDB" id="A0A0D6JL01"/>
<feature type="short sequence motif" description="TonB C-terminal box" evidence="10">
    <location>
        <begin position="726"/>
        <end position="743"/>
    </location>
</feature>
<dbReference type="InterPro" id="IPR000531">
    <property type="entry name" value="Beta-barrel_TonB"/>
</dbReference>
<gene>
    <name evidence="16" type="ORF">YBN1229_v1_3768</name>
</gene>
<keyword evidence="4 9" id="KW-0812">Transmembrane</keyword>
<keyword evidence="3 9" id="KW-1134">Transmembrane beta strand</keyword>
<evidence type="ECO:0000259" key="14">
    <source>
        <dbReference type="Pfam" id="PF00593"/>
    </source>
</evidence>
<keyword evidence="8 9" id="KW-0998">Cell outer membrane</keyword>
<keyword evidence="16" id="KW-0675">Receptor</keyword>
<evidence type="ECO:0000256" key="4">
    <source>
        <dbReference type="ARBA" id="ARBA00022692"/>
    </source>
</evidence>
<dbReference type="InterPro" id="IPR010917">
    <property type="entry name" value="TonB_rcpt_CS"/>
</dbReference>
<dbReference type="PROSITE" id="PS01156">
    <property type="entry name" value="TONB_DEPENDENT_REC_2"/>
    <property type="match status" value="1"/>
</dbReference>
<feature type="domain" description="TonB-dependent receptor plug" evidence="15">
    <location>
        <begin position="95"/>
        <end position="182"/>
    </location>
</feature>
<protein>
    <submittedName>
        <fullName evidence="16">TonB-dependent receptor</fullName>
    </submittedName>
</protein>
<dbReference type="Pfam" id="PF00593">
    <property type="entry name" value="TonB_dep_Rec_b-barrel"/>
    <property type="match status" value="1"/>
</dbReference>
<dbReference type="Pfam" id="PF07715">
    <property type="entry name" value="Plug"/>
    <property type="match status" value="1"/>
</dbReference>
<dbReference type="Gene3D" id="2.40.170.20">
    <property type="entry name" value="TonB-dependent receptor, beta-barrel domain"/>
    <property type="match status" value="1"/>
</dbReference>
<dbReference type="Proteomes" id="UP000033187">
    <property type="component" value="Chromosome 1"/>
</dbReference>
<feature type="compositionally biased region" description="Polar residues" evidence="12">
    <location>
        <begin position="43"/>
        <end position="64"/>
    </location>
</feature>
<comment type="similarity">
    <text evidence="9 11">Belongs to the TonB-dependent receptor family.</text>
</comment>
<keyword evidence="5 13" id="KW-0732">Signal</keyword>
<evidence type="ECO:0000256" key="13">
    <source>
        <dbReference type="SAM" id="SignalP"/>
    </source>
</evidence>